<organism evidence="2 3">
    <name type="scientific">Dictyobacter alpinus</name>
    <dbReference type="NCBI Taxonomy" id="2014873"/>
    <lineage>
        <taxon>Bacteria</taxon>
        <taxon>Bacillati</taxon>
        <taxon>Chloroflexota</taxon>
        <taxon>Ktedonobacteria</taxon>
        <taxon>Ktedonobacterales</taxon>
        <taxon>Dictyobacteraceae</taxon>
        <taxon>Dictyobacter</taxon>
    </lineage>
</organism>
<dbReference type="Proteomes" id="UP000287171">
    <property type="component" value="Unassembled WGS sequence"/>
</dbReference>
<accession>A0A402B649</accession>
<sequence>MSNNYTTNESEGGAANNGSSAISRREARANSITGALPALGTLGIERNVQSGTFDFEQMVQSLKELFANDRQIASQSDATRCGICYLHFHGNELHYREEGFYVCSNCEHNLGQQHLSMLRKQQKL</sequence>
<proteinExistence type="predicted"/>
<gene>
    <name evidence="2" type="ORF">KDA_22990</name>
</gene>
<evidence type="ECO:0000256" key="1">
    <source>
        <dbReference type="SAM" id="MobiDB-lite"/>
    </source>
</evidence>
<feature type="region of interest" description="Disordered" evidence="1">
    <location>
        <begin position="1"/>
        <end position="27"/>
    </location>
</feature>
<comment type="caution">
    <text evidence="2">The sequence shown here is derived from an EMBL/GenBank/DDBJ whole genome shotgun (WGS) entry which is preliminary data.</text>
</comment>
<name>A0A402B649_9CHLR</name>
<feature type="compositionally biased region" description="Polar residues" evidence="1">
    <location>
        <begin position="1"/>
        <end position="22"/>
    </location>
</feature>
<reference evidence="3" key="1">
    <citation type="submission" date="2018-12" db="EMBL/GenBank/DDBJ databases">
        <title>Tengunoibacter tsumagoiensis gen. nov., sp. nov., Dictyobacter kobayashii sp. nov., D. alpinus sp. nov., and D. joshuensis sp. nov. and description of Dictyobacteraceae fam. nov. within the order Ktedonobacterales isolated from Tengu-no-mugimeshi.</title>
        <authorList>
            <person name="Wang C.M."/>
            <person name="Zheng Y."/>
            <person name="Sakai Y."/>
            <person name="Toyoda A."/>
            <person name="Minakuchi Y."/>
            <person name="Abe K."/>
            <person name="Yokota A."/>
            <person name="Yabe S."/>
        </authorList>
    </citation>
    <scope>NUCLEOTIDE SEQUENCE [LARGE SCALE GENOMIC DNA]</scope>
    <source>
        <strain evidence="3">Uno16</strain>
    </source>
</reference>
<dbReference type="EMBL" id="BIFT01000001">
    <property type="protein sequence ID" value="GCE26815.1"/>
    <property type="molecule type" value="Genomic_DNA"/>
</dbReference>
<keyword evidence="3" id="KW-1185">Reference proteome</keyword>
<evidence type="ECO:0000313" key="2">
    <source>
        <dbReference type="EMBL" id="GCE26815.1"/>
    </source>
</evidence>
<dbReference type="AlphaFoldDB" id="A0A402B649"/>
<protein>
    <submittedName>
        <fullName evidence="2">Uncharacterized protein</fullName>
    </submittedName>
</protein>
<dbReference type="OrthoDB" id="162301at2"/>
<dbReference type="RefSeq" id="WP_126627229.1">
    <property type="nucleotide sequence ID" value="NZ_BIFT01000001.1"/>
</dbReference>
<evidence type="ECO:0000313" key="3">
    <source>
        <dbReference type="Proteomes" id="UP000287171"/>
    </source>
</evidence>